<dbReference type="InterPro" id="IPR036942">
    <property type="entry name" value="Beta-barrel_TonB_sf"/>
</dbReference>
<keyword evidence="5" id="KW-0732">Signal</keyword>
<dbReference type="EMBL" id="VLKQ01000002">
    <property type="protein sequence ID" value="TWI14672.1"/>
    <property type="molecule type" value="Genomic_DNA"/>
</dbReference>
<name>V6S5V0_9FLAO</name>
<reference evidence="14 15" key="1">
    <citation type="journal article" date="2015" name="Stand. Genomic Sci.">
        <title>Genomic Encyclopedia of Bacterial and Archaeal Type Strains, Phase III: the genomes of soil and plant-associated and newly described type strains.</title>
        <authorList>
            <person name="Whitman W.B."/>
            <person name="Woyke T."/>
            <person name="Klenk H.P."/>
            <person name="Zhou Y."/>
            <person name="Lilburn T.G."/>
            <person name="Beck B.J."/>
            <person name="De Vos P."/>
            <person name="Vandamme P."/>
            <person name="Eisen J.A."/>
            <person name="Garrity G."/>
            <person name="Hugenholtz P."/>
            <person name="Kyrpides N.C."/>
        </authorList>
    </citation>
    <scope>NUCLEOTIDE SEQUENCE [LARGE SCALE GENOMIC DNA]</scope>
    <source>
        <strain evidence="14 15">CGMCC 1.7270</strain>
    </source>
</reference>
<dbReference type="GO" id="GO:0015344">
    <property type="term" value="F:siderophore uptake transmembrane transporter activity"/>
    <property type="evidence" value="ECO:0007669"/>
    <property type="project" value="TreeGrafter"/>
</dbReference>
<comment type="caution">
    <text evidence="14">The sequence shown here is derived from an EMBL/GenBank/DDBJ whole genome shotgun (WGS) entry which is preliminary data.</text>
</comment>
<comment type="similarity">
    <text evidence="10 11">Belongs to the TonB-dependent receptor family.</text>
</comment>
<dbReference type="Pfam" id="PF07715">
    <property type="entry name" value="Plug"/>
    <property type="match status" value="1"/>
</dbReference>
<dbReference type="Gene3D" id="3.55.50.30">
    <property type="match status" value="1"/>
</dbReference>
<dbReference type="Gene3D" id="2.170.130.10">
    <property type="entry name" value="TonB-dependent receptor, plug domain"/>
    <property type="match status" value="1"/>
</dbReference>
<dbReference type="InterPro" id="IPR008969">
    <property type="entry name" value="CarboxyPept-like_regulatory"/>
</dbReference>
<keyword evidence="7 10" id="KW-0472">Membrane</keyword>
<dbReference type="Proteomes" id="UP000319848">
    <property type="component" value="Unassembled WGS sequence"/>
</dbReference>
<evidence type="ECO:0000256" key="1">
    <source>
        <dbReference type="ARBA" id="ARBA00004571"/>
    </source>
</evidence>
<comment type="subcellular location">
    <subcellularLocation>
        <location evidence="1 10">Cell outer membrane</location>
        <topology evidence="1 10">Multi-pass membrane protein</topology>
    </subcellularLocation>
</comment>
<dbReference type="Pfam" id="PF00593">
    <property type="entry name" value="TonB_dep_Rec_b-barrel"/>
    <property type="match status" value="1"/>
</dbReference>
<evidence type="ECO:0000313" key="14">
    <source>
        <dbReference type="EMBL" id="TWI14672.1"/>
    </source>
</evidence>
<gene>
    <name evidence="14" type="ORF">IP98_00640</name>
</gene>
<dbReference type="InterPro" id="IPR000531">
    <property type="entry name" value="Beta-barrel_TonB"/>
</dbReference>
<evidence type="ECO:0000256" key="11">
    <source>
        <dbReference type="RuleBase" id="RU003357"/>
    </source>
</evidence>
<feature type="domain" description="TonB-dependent receptor-like beta-barrel" evidence="12">
    <location>
        <begin position="444"/>
        <end position="895"/>
    </location>
</feature>
<evidence type="ECO:0000256" key="4">
    <source>
        <dbReference type="ARBA" id="ARBA00022692"/>
    </source>
</evidence>
<keyword evidence="2 10" id="KW-0813">Transport</keyword>
<evidence type="ECO:0000256" key="5">
    <source>
        <dbReference type="ARBA" id="ARBA00022729"/>
    </source>
</evidence>
<keyword evidence="4 10" id="KW-0812">Transmembrane</keyword>
<dbReference type="GO" id="GO:0004180">
    <property type="term" value="F:carboxypeptidase activity"/>
    <property type="evidence" value="ECO:0007669"/>
    <property type="project" value="UniProtKB-KW"/>
</dbReference>
<keyword evidence="14" id="KW-0121">Carboxypeptidase</keyword>
<proteinExistence type="inferred from homology"/>
<dbReference type="AlphaFoldDB" id="V6S5V0"/>
<dbReference type="GO" id="GO:0009279">
    <property type="term" value="C:cell outer membrane"/>
    <property type="evidence" value="ECO:0007669"/>
    <property type="project" value="UniProtKB-SubCell"/>
</dbReference>
<evidence type="ECO:0000259" key="12">
    <source>
        <dbReference type="Pfam" id="PF00593"/>
    </source>
</evidence>
<feature type="domain" description="TonB-dependent receptor plug" evidence="13">
    <location>
        <begin position="289"/>
        <end position="366"/>
    </location>
</feature>
<accession>V6S5V0</accession>
<evidence type="ECO:0000256" key="3">
    <source>
        <dbReference type="ARBA" id="ARBA00022452"/>
    </source>
</evidence>
<keyword evidence="6 11" id="KW-0798">TonB box</keyword>
<sequence>MQLKTTLSNPMKKILITLLVVFLHQISIAQVKGKKYSFTFNNVSLEKAIETIEKDSGYQFYFDKDWFKNYPDPITANFNDSTLESVLNDLFQNTSLNFYMSDEKIILTKNSVIYDKLPENYFNTEKNKPQNSAVVFQGSPVFEKEHNDGNIENENTISFVGKENKVSTGKTFELTGYVKDAKTGKPVADVIIRTKNNEATAITDQQGFYSIKLPIGINTIETENFLFRKVIRKVMMYSNGKMDLTVSENINQLKEVIVKGKKSETVKSANTGVTSINIEGLKNIPMVLGERDILKVATTIPGIKTAGEGSSGFNVRGGKTDQNLILLDNAVIYNPAHFFGFFSAINPFTIGSADIYKGSIPVEFGGRLSSVFDITTKNGNTSKLSGEGGIGPVTSNITVSTPIVKEKSSLLIGARATYSDWILKTLDEKSLKNSKASFYDGVVKYSHKINDNNDIEATGYYSHDAFSVSSDSLYKYSNRLFSLKWNHAFSIKHKAALLLSNSQYKFNIDYENENNMTKSFDFGYKIDENQVQLKFNYTLNDKHKISYGIASKLYKINPGYLNPIGQESLLTPVTIEKEKAIESGIYLSDSYKVSEKLLINAGLRYSFYAALGSSTQRVYQNDAPMTDATVTETKEFGNNKVIKTYSGFEPRISARFFITEDLSVKASYDKTYQYLHLLSSNTTQSPTDTWKLSDLNIAPQNADQYSLGFYKNFAEKDFEVSLEGYTKRINNILDYRVGAELLLNENIETELLKGKGKAYGIEFLIKKQSGKLNGWLGYTYSRTFIKLDSKFDSDKVNNGDYFPANYDKPHDLSAVLNYKFTKRYSLSTNFIYQTGRPITYPIGKYTYGNAEYTLYSDRNKFRIPDYYRLDIGVNIEGNHKIKKLAHSFWNISIYNVLGRNNPYSVFFVTKDGEVKAYKTSIFSVPVPTITYNFKF</sequence>
<evidence type="ECO:0000259" key="13">
    <source>
        <dbReference type="Pfam" id="PF07715"/>
    </source>
</evidence>
<dbReference type="SUPFAM" id="SSF56935">
    <property type="entry name" value="Porins"/>
    <property type="match status" value="1"/>
</dbReference>
<dbReference type="PROSITE" id="PS52016">
    <property type="entry name" value="TONB_DEPENDENT_REC_3"/>
    <property type="match status" value="1"/>
</dbReference>
<keyword evidence="14" id="KW-0378">Hydrolase</keyword>
<protein>
    <submittedName>
        <fullName evidence="14">Carboxypeptidase-like protein</fullName>
    </submittedName>
</protein>
<dbReference type="InterPro" id="IPR037066">
    <property type="entry name" value="Plug_dom_sf"/>
</dbReference>
<evidence type="ECO:0000256" key="9">
    <source>
        <dbReference type="ARBA" id="ARBA00023237"/>
    </source>
</evidence>
<evidence type="ECO:0000256" key="8">
    <source>
        <dbReference type="ARBA" id="ARBA00023170"/>
    </source>
</evidence>
<keyword evidence="3 10" id="KW-1134">Transmembrane beta strand</keyword>
<evidence type="ECO:0000313" key="15">
    <source>
        <dbReference type="Proteomes" id="UP000319848"/>
    </source>
</evidence>
<dbReference type="InterPro" id="IPR039426">
    <property type="entry name" value="TonB-dep_rcpt-like"/>
</dbReference>
<evidence type="ECO:0000256" key="2">
    <source>
        <dbReference type="ARBA" id="ARBA00022448"/>
    </source>
</evidence>
<dbReference type="SUPFAM" id="SSF49464">
    <property type="entry name" value="Carboxypeptidase regulatory domain-like"/>
    <property type="match status" value="1"/>
</dbReference>
<evidence type="ECO:0000256" key="6">
    <source>
        <dbReference type="ARBA" id="ARBA00023077"/>
    </source>
</evidence>
<keyword evidence="9 10" id="KW-0998">Cell outer membrane</keyword>
<dbReference type="GO" id="GO:0044718">
    <property type="term" value="P:siderophore transmembrane transport"/>
    <property type="evidence" value="ECO:0007669"/>
    <property type="project" value="TreeGrafter"/>
</dbReference>
<evidence type="ECO:0000256" key="10">
    <source>
        <dbReference type="PROSITE-ProRule" id="PRU01360"/>
    </source>
</evidence>
<evidence type="ECO:0000256" key="7">
    <source>
        <dbReference type="ARBA" id="ARBA00023136"/>
    </source>
</evidence>
<keyword evidence="14" id="KW-0645">Protease</keyword>
<dbReference type="Gene3D" id="2.40.170.20">
    <property type="entry name" value="TonB-dependent receptor, beta-barrel domain"/>
    <property type="match status" value="1"/>
</dbReference>
<dbReference type="PANTHER" id="PTHR30069">
    <property type="entry name" value="TONB-DEPENDENT OUTER MEMBRANE RECEPTOR"/>
    <property type="match status" value="1"/>
</dbReference>
<dbReference type="STRING" id="1341154.FCR2A7T_16040"/>
<dbReference type="InterPro" id="IPR012910">
    <property type="entry name" value="Plug_dom"/>
</dbReference>
<keyword evidence="15" id="KW-1185">Reference proteome</keyword>
<dbReference type="Gene3D" id="2.60.40.1120">
    <property type="entry name" value="Carboxypeptidase-like, regulatory domain"/>
    <property type="match status" value="1"/>
</dbReference>
<dbReference type="PANTHER" id="PTHR30069:SF29">
    <property type="entry name" value="HEMOGLOBIN AND HEMOGLOBIN-HAPTOGLOBIN-BINDING PROTEIN 1-RELATED"/>
    <property type="match status" value="1"/>
</dbReference>
<organism evidence="14 15">
    <name type="scientific">Flavobacterium cauense R2A-7</name>
    <dbReference type="NCBI Taxonomy" id="1341154"/>
    <lineage>
        <taxon>Bacteria</taxon>
        <taxon>Pseudomonadati</taxon>
        <taxon>Bacteroidota</taxon>
        <taxon>Flavobacteriia</taxon>
        <taxon>Flavobacteriales</taxon>
        <taxon>Flavobacteriaceae</taxon>
        <taxon>Flavobacterium</taxon>
    </lineage>
</organism>
<keyword evidence="8" id="KW-0675">Receptor</keyword>